<comment type="caution">
    <text evidence="2">The sequence shown here is derived from an EMBL/GenBank/DDBJ whole genome shotgun (WGS) entry which is preliminary data.</text>
</comment>
<dbReference type="CDD" id="cd09272">
    <property type="entry name" value="RNase_HI_RT_Ty1"/>
    <property type="match status" value="1"/>
</dbReference>
<reference evidence="2 3" key="1">
    <citation type="journal article" date="2021" name="Comput. Struct. Biotechnol. J.">
        <title>De novo genome assembly of the potent medicinal plant Rehmannia glutinosa using nanopore technology.</title>
        <authorList>
            <person name="Ma L."/>
            <person name="Dong C."/>
            <person name="Song C."/>
            <person name="Wang X."/>
            <person name="Zheng X."/>
            <person name="Niu Y."/>
            <person name="Chen S."/>
            <person name="Feng W."/>
        </authorList>
    </citation>
    <scope>NUCLEOTIDE SEQUENCE [LARGE SCALE GENOMIC DNA]</scope>
    <source>
        <strain evidence="2">DH-2019</strain>
    </source>
</reference>
<evidence type="ECO:0000313" key="3">
    <source>
        <dbReference type="Proteomes" id="UP001318860"/>
    </source>
</evidence>
<accession>A0ABR0XBY8</accession>
<sequence>MFSLAVSRGWLIQQVDINNAFLNGSLQQVVYMAQPEGFVHPDKPHHVCKLVKALYGLKQDPRAWFEKLKDFLLSLHFHVSTSDNSLFFLQTNGKLILLLVYVDDILITGDDSAFVLELISKLNATFALKHLGQVSYFLGLEAHKISGGYLLNQPKYISDILAKTNMTDCKPSPTPFCSGQKLSLGDNTSFSLPSLYRITVGSLQYLTMTRPDIAYAVHKLSQFLQAPTENHWTACKKILRYLKGSRFLGIKFVASPRMNLEAFVDADWASSCDDRKSISGYCVFLGPNLISWCSKKQQVVARSSTEAEYRSMAVATTDLIWIQSLFDELGLHIESPTVLWCDNSSAISLASNPVFHQRTKHIEIDIHFIREKVRDKIIDIHFVPSESQITDVLTKPLSLARFQFLCSRLSLVTARFKGAY</sequence>
<dbReference type="PANTHER" id="PTHR11439:SF467">
    <property type="entry name" value="INTEGRASE CATALYTIC DOMAIN-CONTAINING PROTEIN"/>
    <property type="match status" value="1"/>
</dbReference>
<dbReference type="PANTHER" id="PTHR11439">
    <property type="entry name" value="GAG-POL-RELATED RETROTRANSPOSON"/>
    <property type="match status" value="1"/>
</dbReference>
<protein>
    <recommendedName>
        <fullName evidence="1">Reverse transcriptase Ty1/copia-type domain-containing protein</fullName>
    </recommendedName>
</protein>
<proteinExistence type="predicted"/>
<dbReference type="EMBL" id="JABTTQ020000005">
    <property type="protein sequence ID" value="KAK6156620.1"/>
    <property type="molecule type" value="Genomic_DNA"/>
</dbReference>
<keyword evidence="3" id="KW-1185">Reference proteome</keyword>
<dbReference type="InterPro" id="IPR013103">
    <property type="entry name" value="RVT_2"/>
</dbReference>
<feature type="domain" description="Reverse transcriptase Ty1/copia-type" evidence="1">
    <location>
        <begin position="3"/>
        <end position="176"/>
    </location>
</feature>
<dbReference type="Pfam" id="PF07727">
    <property type="entry name" value="RVT_2"/>
    <property type="match status" value="1"/>
</dbReference>
<dbReference type="SUPFAM" id="SSF56672">
    <property type="entry name" value="DNA/RNA polymerases"/>
    <property type="match status" value="1"/>
</dbReference>
<organism evidence="2 3">
    <name type="scientific">Rehmannia glutinosa</name>
    <name type="common">Chinese foxglove</name>
    <dbReference type="NCBI Taxonomy" id="99300"/>
    <lineage>
        <taxon>Eukaryota</taxon>
        <taxon>Viridiplantae</taxon>
        <taxon>Streptophyta</taxon>
        <taxon>Embryophyta</taxon>
        <taxon>Tracheophyta</taxon>
        <taxon>Spermatophyta</taxon>
        <taxon>Magnoliopsida</taxon>
        <taxon>eudicotyledons</taxon>
        <taxon>Gunneridae</taxon>
        <taxon>Pentapetalae</taxon>
        <taxon>asterids</taxon>
        <taxon>lamiids</taxon>
        <taxon>Lamiales</taxon>
        <taxon>Orobanchaceae</taxon>
        <taxon>Rehmannieae</taxon>
        <taxon>Rehmannia</taxon>
    </lineage>
</organism>
<gene>
    <name evidence="2" type="ORF">DH2020_010868</name>
</gene>
<dbReference type="Proteomes" id="UP001318860">
    <property type="component" value="Unassembled WGS sequence"/>
</dbReference>
<evidence type="ECO:0000313" key="2">
    <source>
        <dbReference type="EMBL" id="KAK6156620.1"/>
    </source>
</evidence>
<name>A0ABR0XBY8_REHGL</name>
<dbReference type="InterPro" id="IPR043502">
    <property type="entry name" value="DNA/RNA_pol_sf"/>
</dbReference>
<evidence type="ECO:0000259" key="1">
    <source>
        <dbReference type="Pfam" id="PF07727"/>
    </source>
</evidence>